<feature type="compositionally biased region" description="Basic and acidic residues" evidence="1">
    <location>
        <begin position="215"/>
        <end position="227"/>
    </location>
</feature>
<reference evidence="4" key="1">
    <citation type="submission" date="2023-01" db="EMBL/GenBank/DDBJ databases">
        <title>Genome assembly of the deep-sea coral Lophelia pertusa.</title>
        <authorList>
            <person name="Herrera S."/>
            <person name="Cordes E."/>
        </authorList>
    </citation>
    <scope>NUCLEOTIDE SEQUENCE</scope>
    <source>
        <strain evidence="4">USNM1676648</strain>
        <tissue evidence="4">Polyp</tissue>
    </source>
</reference>
<evidence type="ECO:0000313" key="5">
    <source>
        <dbReference type="Proteomes" id="UP001163046"/>
    </source>
</evidence>
<accession>A0A9X0CRC8</accession>
<keyword evidence="2" id="KW-0812">Transmembrane</keyword>
<evidence type="ECO:0000313" key="4">
    <source>
        <dbReference type="EMBL" id="KAJ7371428.1"/>
    </source>
</evidence>
<comment type="caution">
    <text evidence="4">The sequence shown here is derived from an EMBL/GenBank/DDBJ whole genome shotgun (WGS) entry which is preliminary data.</text>
</comment>
<protein>
    <submittedName>
        <fullName evidence="4">OCIA domain-containing protein</fullName>
    </submittedName>
</protein>
<evidence type="ECO:0000256" key="2">
    <source>
        <dbReference type="SAM" id="Phobius"/>
    </source>
</evidence>
<evidence type="ECO:0000259" key="3">
    <source>
        <dbReference type="Pfam" id="PF07051"/>
    </source>
</evidence>
<keyword evidence="5" id="KW-1185">Reference proteome</keyword>
<dbReference type="GO" id="GO:0005768">
    <property type="term" value="C:endosome"/>
    <property type="evidence" value="ECO:0007669"/>
    <property type="project" value="TreeGrafter"/>
</dbReference>
<dbReference type="Proteomes" id="UP001163046">
    <property type="component" value="Unassembled WGS sequence"/>
</dbReference>
<keyword evidence="2" id="KW-1133">Transmembrane helix</keyword>
<feature type="transmembrane region" description="Helical" evidence="2">
    <location>
        <begin position="30"/>
        <end position="49"/>
    </location>
</feature>
<dbReference type="InterPro" id="IPR009764">
    <property type="entry name" value="OCIA_dom"/>
</dbReference>
<gene>
    <name evidence="4" type="primary">Ociad1</name>
    <name evidence="4" type="ORF">OS493_025894</name>
</gene>
<dbReference type="PANTHER" id="PTHR13336">
    <property type="entry name" value="OVARIAN CARCINOMA IMMUNOREACTIVE ANTIGEN"/>
    <property type="match status" value="1"/>
</dbReference>
<dbReference type="Pfam" id="PF07051">
    <property type="entry name" value="OCIA"/>
    <property type="match status" value="1"/>
</dbReference>
<feature type="compositionally biased region" description="Polar residues" evidence="1">
    <location>
        <begin position="228"/>
        <end position="240"/>
    </location>
</feature>
<feature type="domain" description="OCIA" evidence="3">
    <location>
        <begin position="15"/>
        <end position="94"/>
    </location>
</feature>
<name>A0A9X0CRC8_9CNID</name>
<keyword evidence="2" id="KW-0472">Membrane</keyword>
<feature type="transmembrane region" description="Helical" evidence="2">
    <location>
        <begin position="61"/>
        <end position="79"/>
    </location>
</feature>
<feature type="region of interest" description="Disordered" evidence="1">
    <location>
        <begin position="194"/>
        <end position="280"/>
    </location>
</feature>
<feature type="region of interest" description="Disordered" evidence="1">
    <location>
        <begin position="138"/>
        <end position="177"/>
    </location>
</feature>
<dbReference type="PANTHER" id="PTHR13336:SF3">
    <property type="entry name" value="OCIA DOMAIN-CONTAINING PROTEIN 1"/>
    <property type="match status" value="1"/>
</dbReference>
<organism evidence="4 5">
    <name type="scientific">Desmophyllum pertusum</name>
    <dbReference type="NCBI Taxonomy" id="174260"/>
    <lineage>
        <taxon>Eukaryota</taxon>
        <taxon>Metazoa</taxon>
        <taxon>Cnidaria</taxon>
        <taxon>Anthozoa</taxon>
        <taxon>Hexacorallia</taxon>
        <taxon>Scleractinia</taxon>
        <taxon>Caryophylliina</taxon>
        <taxon>Caryophylliidae</taxon>
        <taxon>Desmophyllum</taxon>
    </lineage>
</organism>
<dbReference type="OrthoDB" id="6513616at2759"/>
<evidence type="ECO:0000256" key="1">
    <source>
        <dbReference type="SAM" id="MobiDB-lite"/>
    </source>
</evidence>
<sequence>MADGAASAPQQMTELTDEEKAVLKKCSRNGIIRGISFSAAFGFLTHMGVKYGFAPLRGFPGIMYTLAIGTGFYTGISSYKGACRKMILQLENSQLKDYMLSVENKAKSAGQGIPHGGQSDQSEQQELDLQAENIRFGASQEKPSVDDHIPLPSNIATSTDEDVSRSEDARTPPSLYFDVDEAKENKYTSFEELRKKHRGRWTPPNVSSSGPNRLEQPKHRREGEQDSRPGSSDVSWFDQDNSSEDLNRQEPGQRSNNLRDRSSYRQGPPPRKNKYGDYVE</sequence>
<dbReference type="AlphaFoldDB" id="A0A9X0CRC8"/>
<proteinExistence type="predicted"/>
<dbReference type="InterPro" id="IPR040187">
    <property type="entry name" value="OCAD1/2"/>
</dbReference>
<feature type="region of interest" description="Disordered" evidence="1">
    <location>
        <begin position="106"/>
        <end position="125"/>
    </location>
</feature>
<dbReference type="EMBL" id="MU826847">
    <property type="protein sequence ID" value="KAJ7371428.1"/>
    <property type="molecule type" value="Genomic_DNA"/>
</dbReference>